<dbReference type="EnsemblMetazoa" id="tetur05g02180.1">
    <property type="protein sequence ID" value="tetur05g02180.1"/>
    <property type="gene ID" value="tetur05g02180"/>
</dbReference>
<evidence type="ECO:0000313" key="2">
    <source>
        <dbReference type="EnsemblMetazoa" id="tetur05g02180.1"/>
    </source>
</evidence>
<dbReference type="AlphaFoldDB" id="T1K4D1"/>
<name>T1K4D1_TETUR</name>
<protein>
    <submittedName>
        <fullName evidence="2">Uncharacterized protein</fullName>
    </submittedName>
</protein>
<keyword evidence="1" id="KW-0175">Coiled coil</keyword>
<dbReference type="EMBL" id="CAEY01001569">
    <property type="status" value="NOT_ANNOTATED_CDS"/>
    <property type="molecule type" value="Genomic_DNA"/>
</dbReference>
<dbReference type="SUPFAM" id="SSF57850">
    <property type="entry name" value="RING/U-box"/>
    <property type="match status" value="1"/>
</dbReference>
<dbReference type="Gene3D" id="3.30.40.10">
    <property type="entry name" value="Zinc/RING finger domain, C3HC4 (zinc finger)"/>
    <property type="match status" value="1"/>
</dbReference>
<feature type="coiled-coil region" evidence="1">
    <location>
        <begin position="205"/>
        <end position="256"/>
    </location>
</feature>
<dbReference type="Proteomes" id="UP000015104">
    <property type="component" value="Unassembled WGS sequence"/>
</dbReference>
<sequence>MNQPSTSRNPVPFIDLESIQQPQQPNRWDNFAVPAPVHDPFDYDNDLPPPNPHVLRIMEHAPEPDPYQLTQDKFVDTQAIKDFECVVCMDIVFEHNRSQTCNRCLKSLCPNTCLRAYKVSNPSYTRRCPACREPFRFRNRPRTGPKSIEKFDQLLVHCFFSPSCQEIMILEKYPEHVNICKYNVVNCNRCSSKGGNQEIHLGYCMDELSSIHAELEDKKQSLTRAAITIEVQKQMIEDLKAQLRQKENELQQNSSDETIATISNPVRSLRPTQGKYTKFTIRYLDQTFQIENLSLDAPGSVLRSEIERLVGGKVGTILRADHTIISDEKLLRQHQLCYQPKVITVLPADFIVNEGAKLRIQINKDGR</sequence>
<organism evidence="2 3">
    <name type="scientific">Tetranychus urticae</name>
    <name type="common">Two-spotted spider mite</name>
    <dbReference type="NCBI Taxonomy" id="32264"/>
    <lineage>
        <taxon>Eukaryota</taxon>
        <taxon>Metazoa</taxon>
        <taxon>Ecdysozoa</taxon>
        <taxon>Arthropoda</taxon>
        <taxon>Chelicerata</taxon>
        <taxon>Arachnida</taxon>
        <taxon>Acari</taxon>
        <taxon>Acariformes</taxon>
        <taxon>Trombidiformes</taxon>
        <taxon>Prostigmata</taxon>
        <taxon>Eleutherengona</taxon>
        <taxon>Raphignathae</taxon>
        <taxon>Tetranychoidea</taxon>
        <taxon>Tetranychidae</taxon>
        <taxon>Tetranychus</taxon>
    </lineage>
</organism>
<evidence type="ECO:0000313" key="3">
    <source>
        <dbReference type="Proteomes" id="UP000015104"/>
    </source>
</evidence>
<evidence type="ECO:0000256" key="1">
    <source>
        <dbReference type="SAM" id="Coils"/>
    </source>
</evidence>
<reference evidence="2" key="2">
    <citation type="submission" date="2015-06" db="UniProtKB">
        <authorList>
            <consortium name="EnsemblMetazoa"/>
        </authorList>
    </citation>
    <scope>IDENTIFICATION</scope>
</reference>
<keyword evidence="3" id="KW-1185">Reference proteome</keyword>
<dbReference type="InterPro" id="IPR013083">
    <property type="entry name" value="Znf_RING/FYVE/PHD"/>
</dbReference>
<reference evidence="3" key="1">
    <citation type="submission" date="2011-08" db="EMBL/GenBank/DDBJ databases">
        <authorList>
            <person name="Rombauts S."/>
        </authorList>
    </citation>
    <scope>NUCLEOTIDE SEQUENCE</scope>
    <source>
        <strain evidence="3">London</strain>
    </source>
</reference>
<accession>T1K4D1</accession>
<dbReference type="HOGENOM" id="CLU_1837653_0_0_1"/>
<proteinExistence type="predicted"/>